<organism evidence="1 2">
    <name type="scientific">Racocetra persica</name>
    <dbReference type="NCBI Taxonomy" id="160502"/>
    <lineage>
        <taxon>Eukaryota</taxon>
        <taxon>Fungi</taxon>
        <taxon>Fungi incertae sedis</taxon>
        <taxon>Mucoromycota</taxon>
        <taxon>Glomeromycotina</taxon>
        <taxon>Glomeromycetes</taxon>
        <taxon>Diversisporales</taxon>
        <taxon>Gigasporaceae</taxon>
        <taxon>Racocetra</taxon>
    </lineage>
</organism>
<name>A0ACA9Q0Q3_9GLOM</name>
<evidence type="ECO:0000313" key="2">
    <source>
        <dbReference type="Proteomes" id="UP000789920"/>
    </source>
</evidence>
<sequence>MPLDVLDRARYPGISSKHELSAHIDYVPALCAHPSLLPIEGLSETLLSTDGNLHEYCLLKSWSNFGHLEEVKVVTRFP</sequence>
<gene>
    <name evidence="1" type="ORF">RPERSI_LOCUS12208</name>
</gene>
<accession>A0ACA9Q0Q3</accession>
<keyword evidence="2" id="KW-1185">Reference proteome</keyword>
<comment type="caution">
    <text evidence="1">The sequence shown here is derived from an EMBL/GenBank/DDBJ whole genome shotgun (WGS) entry which is preliminary data.</text>
</comment>
<evidence type="ECO:0000313" key="1">
    <source>
        <dbReference type="EMBL" id="CAG8731508.1"/>
    </source>
</evidence>
<dbReference type="EMBL" id="CAJVQC010025930">
    <property type="protein sequence ID" value="CAG8731508.1"/>
    <property type="molecule type" value="Genomic_DNA"/>
</dbReference>
<protein>
    <submittedName>
        <fullName evidence="1">3253_t:CDS:1</fullName>
    </submittedName>
</protein>
<reference evidence="1" key="1">
    <citation type="submission" date="2021-06" db="EMBL/GenBank/DDBJ databases">
        <authorList>
            <person name="Kallberg Y."/>
            <person name="Tangrot J."/>
            <person name="Rosling A."/>
        </authorList>
    </citation>
    <scope>NUCLEOTIDE SEQUENCE</scope>
    <source>
        <strain evidence="1">MA461A</strain>
    </source>
</reference>
<proteinExistence type="predicted"/>
<dbReference type="Proteomes" id="UP000789920">
    <property type="component" value="Unassembled WGS sequence"/>
</dbReference>